<keyword evidence="2" id="KW-1185">Reference proteome</keyword>
<dbReference type="AlphaFoldDB" id="A0A7W5H630"/>
<sequence length="99" mass="10919">MSTLNVHWRHTAFSHDAGMRTNEDAARMNTDAARTGVLSDEHQEVIDNCPVIVEDVTGRVYRAADLPPDTRVVVNDANHVADPIVEHAKRSGFEIVTNA</sequence>
<evidence type="ECO:0000313" key="2">
    <source>
        <dbReference type="Proteomes" id="UP000536179"/>
    </source>
</evidence>
<gene>
    <name evidence="1" type="ORF">FHS27_002369</name>
</gene>
<dbReference type="Proteomes" id="UP000536179">
    <property type="component" value="Unassembled WGS sequence"/>
</dbReference>
<protein>
    <submittedName>
        <fullName evidence="1">Uncharacterized protein</fullName>
    </submittedName>
</protein>
<accession>A0A7W5H630</accession>
<dbReference type="RefSeq" id="WP_184305006.1">
    <property type="nucleotide sequence ID" value="NZ_JACHXU010000006.1"/>
</dbReference>
<dbReference type="EMBL" id="JACHXU010000006">
    <property type="protein sequence ID" value="MBB3206560.1"/>
    <property type="molecule type" value="Genomic_DNA"/>
</dbReference>
<comment type="caution">
    <text evidence="1">The sequence shown here is derived from an EMBL/GenBank/DDBJ whole genome shotgun (WGS) entry which is preliminary data.</text>
</comment>
<proteinExistence type="predicted"/>
<name>A0A7W5H630_9BACT</name>
<organism evidence="1 2">
    <name type="scientific">Aporhodopirellula rubra</name>
    <dbReference type="NCBI Taxonomy" id="980271"/>
    <lineage>
        <taxon>Bacteria</taxon>
        <taxon>Pseudomonadati</taxon>
        <taxon>Planctomycetota</taxon>
        <taxon>Planctomycetia</taxon>
        <taxon>Pirellulales</taxon>
        <taxon>Pirellulaceae</taxon>
        <taxon>Aporhodopirellula</taxon>
    </lineage>
</organism>
<reference evidence="1 2" key="1">
    <citation type="submission" date="2020-08" db="EMBL/GenBank/DDBJ databases">
        <title>Genomic Encyclopedia of Type Strains, Phase III (KMG-III): the genomes of soil and plant-associated and newly described type strains.</title>
        <authorList>
            <person name="Whitman W."/>
        </authorList>
    </citation>
    <scope>NUCLEOTIDE SEQUENCE [LARGE SCALE GENOMIC DNA]</scope>
    <source>
        <strain evidence="1 2">CECT 8075</strain>
    </source>
</reference>
<evidence type="ECO:0000313" key="1">
    <source>
        <dbReference type="EMBL" id="MBB3206560.1"/>
    </source>
</evidence>